<accession>A0ABQ9EAK5</accession>
<dbReference type="InterPro" id="IPR026983">
    <property type="entry name" value="DHC"/>
</dbReference>
<gene>
    <name evidence="2" type="ORF">KUTeg_020413</name>
</gene>
<sequence>MTLWGDEGSGSKGLQTISLGQGQGPLAEKLIMEAIEEGTWVITDSSKTKPTFRLWLTSYPSPVFPCLTSSYVKNHS</sequence>
<dbReference type="InterPro" id="IPR004273">
    <property type="entry name" value="Dynein_heavy_D6_P-loop"/>
</dbReference>
<reference evidence="2 3" key="1">
    <citation type="submission" date="2022-12" db="EMBL/GenBank/DDBJ databases">
        <title>Chromosome-level genome of Tegillarca granosa.</title>
        <authorList>
            <person name="Kim J."/>
        </authorList>
    </citation>
    <scope>NUCLEOTIDE SEQUENCE [LARGE SCALE GENOMIC DNA]</scope>
    <source>
        <strain evidence="2">Teg-2019</strain>
        <tissue evidence="2">Adductor muscle</tissue>
    </source>
</reference>
<dbReference type="Gene3D" id="3.40.50.300">
    <property type="entry name" value="P-loop containing nucleotide triphosphate hydrolases"/>
    <property type="match status" value="1"/>
</dbReference>
<evidence type="ECO:0000313" key="3">
    <source>
        <dbReference type="Proteomes" id="UP001217089"/>
    </source>
</evidence>
<protein>
    <recommendedName>
        <fullName evidence="1">Dynein heavy chain region D6 P-loop domain-containing protein</fullName>
    </recommendedName>
</protein>
<dbReference type="PANTHER" id="PTHR22878">
    <property type="entry name" value="DYNEIN HEAVY CHAIN 6, AXONEMAL-LIKE-RELATED"/>
    <property type="match status" value="1"/>
</dbReference>
<comment type="caution">
    <text evidence="2">The sequence shown here is derived from an EMBL/GenBank/DDBJ whole genome shotgun (WGS) entry which is preliminary data.</text>
</comment>
<proteinExistence type="predicted"/>
<dbReference type="Proteomes" id="UP001217089">
    <property type="component" value="Unassembled WGS sequence"/>
</dbReference>
<evidence type="ECO:0000313" key="2">
    <source>
        <dbReference type="EMBL" id="KAJ8301426.1"/>
    </source>
</evidence>
<dbReference type="PANTHER" id="PTHR22878:SF72">
    <property type="entry name" value="DYNEIN HEAVY CHAIN 3, AXONEMAL"/>
    <property type="match status" value="1"/>
</dbReference>
<dbReference type="EMBL" id="JARBDR010000918">
    <property type="protein sequence ID" value="KAJ8301426.1"/>
    <property type="molecule type" value="Genomic_DNA"/>
</dbReference>
<feature type="domain" description="Dynein heavy chain region D6 P-loop" evidence="1">
    <location>
        <begin position="11"/>
        <end position="42"/>
    </location>
</feature>
<evidence type="ECO:0000259" key="1">
    <source>
        <dbReference type="Pfam" id="PF03028"/>
    </source>
</evidence>
<dbReference type="InterPro" id="IPR027417">
    <property type="entry name" value="P-loop_NTPase"/>
</dbReference>
<name>A0ABQ9EAK5_TEGGR</name>
<organism evidence="2 3">
    <name type="scientific">Tegillarca granosa</name>
    <name type="common">Malaysian cockle</name>
    <name type="synonym">Anadara granosa</name>
    <dbReference type="NCBI Taxonomy" id="220873"/>
    <lineage>
        <taxon>Eukaryota</taxon>
        <taxon>Metazoa</taxon>
        <taxon>Spiralia</taxon>
        <taxon>Lophotrochozoa</taxon>
        <taxon>Mollusca</taxon>
        <taxon>Bivalvia</taxon>
        <taxon>Autobranchia</taxon>
        <taxon>Pteriomorphia</taxon>
        <taxon>Arcoida</taxon>
        <taxon>Arcoidea</taxon>
        <taxon>Arcidae</taxon>
        <taxon>Tegillarca</taxon>
    </lineage>
</organism>
<keyword evidence="3" id="KW-1185">Reference proteome</keyword>
<dbReference type="Pfam" id="PF03028">
    <property type="entry name" value="Dynein_heavy"/>
    <property type="match status" value="1"/>
</dbReference>